<comment type="caution">
    <text evidence="1">The sequence shown here is derived from an EMBL/GenBank/DDBJ whole genome shotgun (WGS) entry which is preliminary data.</text>
</comment>
<evidence type="ECO:0000313" key="2">
    <source>
        <dbReference type="Proteomes" id="UP000034588"/>
    </source>
</evidence>
<dbReference type="EMBL" id="LCQD01000009">
    <property type="protein sequence ID" value="KKW12771.1"/>
    <property type="molecule type" value="Genomic_DNA"/>
</dbReference>
<protein>
    <submittedName>
        <fullName evidence="1">Uncharacterized protein</fullName>
    </submittedName>
</protein>
<proteinExistence type="predicted"/>
<organism evidence="1 2">
    <name type="scientific">Candidatus Gottesmanbacteria bacterium GW2011_GWB1_49_7</name>
    <dbReference type="NCBI Taxonomy" id="1618448"/>
    <lineage>
        <taxon>Bacteria</taxon>
        <taxon>Candidatus Gottesmaniibacteriota</taxon>
    </lineage>
</organism>
<accession>A0A0G1W205</accession>
<sequence length="277" mass="32085">MSDNLSSPSAATLARMAHNTPDGWCVVCRAEPDWQCDEVVHKCEGFPTYGRASLPVCGYRTNTKVMKSKILDFFKLIETGYITLTSDTEPQFVFAGNVEYKASNGWRVIIFNDCNEWDYVDSVYNQNDQLLGVFKMGFPGHEAKDPEVLDLADFDYKPAKSLWWNRYGIPGWCKYKNPLWHGNTNRDPDIRVISTKSYPFTVKRVNREYWVTSLGCQNQENVRLLWKLEPRVLENIRWNARQVNAEDYLDALAPGFKEWRVEETRKMFSSTTDKSAD</sequence>
<name>A0A0G1W205_9BACT</name>
<reference evidence="1 2" key="1">
    <citation type="journal article" date="2015" name="Nature">
        <title>rRNA introns, odd ribosomes, and small enigmatic genomes across a large radiation of phyla.</title>
        <authorList>
            <person name="Brown C.T."/>
            <person name="Hug L.A."/>
            <person name="Thomas B.C."/>
            <person name="Sharon I."/>
            <person name="Castelle C.J."/>
            <person name="Singh A."/>
            <person name="Wilkins M.J."/>
            <person name="Williams K.H."/>
            <person name="Banfield J.F."/>
        </authorList>
    </citation>
    <scope>NUCLEOTIDE SEQUENCE [LARGE SCALE GENOMIC DNA]</scope>
</reference>
<dbReference type="Proteomes" id="UP000034588">
    <property type="component" value="Unassembled WGS sequence"/>
</dbReference>
<gene>
    <name evidence="1" type="ORF">UY48_C0009G0004</name>
</gene>
<dbReference type="AlphaFoldDB" id="A0A0G1W205"/>
<evidence type="ECO:0000313" key="1">
    <source>
        <dbReference type="EMBL" id="KKW12771.1"/>
    </source>
</evidence>